<dbReference type="InterPro" id="IPR056924">
    <property type="entry name" value="SH3_Tf2-1"/>
</dbReference>
<keyword evidence="14" id="KW-0238">DNA-binding</keyword>
<evidence type="ECO:0000313" key="21">
    <source>
        <dbReference type="Proteomes" id="UP001151760"/>
    </source>
</evidence>
<dbReference type="SMART" id="SM00343">
    <property type="entry name" value="ZnF_C2HC"/>
    <property type="match status" value="2"/>
</dbReference>
<dbReference type="CDD" id="cd01647">
    <property type="entry name" value="RT_LTR"/>
    <property type="match status" value="1"/>
</dbReference>
<dbReference type="Gene3D" id="3.30.70.270">
    <property type="match status" value="2"/>
</dbReference>
<evidence type="ECO:0000256" key="3">
    <source>
        <dbReference type="ARBA" id="ARBA00022679"/>
    </source>
</evidence>
<evidence type="ECO:0000256" key="4">
    <source>
        <dbReference type="ARBA" id="ARBA00022695"/>
    </source>
</evidence>
<reference evidence="20" key="2">
    <citation type="submission" date="2022-01" db="EMBL/GenBank/DDBJ databases">
        <authorList>
            <person name="Yamashiro T."/>
            <person name="Shiraishi A."/>
            <person name="Satake H."/>
            <person name="Nakayama K."/>
        </authorList>
    </citation>
    <scope>NUCLEOTIDE SEQUENCE</scope>
</reference>
<evidence type="ECO:0000256" key="5">
    <source>
        <dbReference type="ARBA" id="ARBA00022722"/>
    </source>
</evidence>
<dbReference type="InterPro" id="IPR001878">
    <property type="entry name" value="Znf_CCHC"/>
</dbReference>
<evidence type="ECO:0000256" key="1">
    <source>
        <dbReference type="ARBA" id="ARBA00012493"/>
    </source>
</evidence>
<dbReference type="Pfam" id="PF17921">
    <property type="entry name" value="Integrase_H2C2"/>
    <property type="match status" value="1"/>
</dbReference>
<keyword evidence="16" id="KW-0862">Zinc</keyword>
<feature type="region of interest" description="Disordered" evidence="17">
    <location>
        <begin position="567"/>
        <end position="616"/>
    </location>
</feature>
<dbReference type="InterPro" id="IPR043128">
    <property type="entry name" value="Rev_trsase/Diguanyl_cyclase"/>
</dbReference>
<accession>A0ABQ4WGV9</accession>
<reference evidence="20" key="1">
    <citation type="journal article" date="2022" name="Int. J. Mol. Sci.">
        <title>Draft Genome of Tanacetum Coccineum: Genomic Comparison of Closely Related Tanacetum-Family Plants.</title>
        <authorList>
            <person name="Yamashiro T."/>
            <person name="Shiraishi A."/>
            <person name="Nakayama K."/>
            <person name="Satake H."/>
        </authorList>
    </citation>
    <scope>NUCLEOTIDE SEQUENCE</scope>
</reference>
<keyword evidence="5" id="KW-0540">Nuclease</keyword>
<dbReference type="InterPro" id="IPR012337">
    <property type="entry name" value="RNaseH-like_sf"/>
</dbReference>
<dbReference type="Pfam" id="PF24626">
    <property type="entry name" value="SH3_Tf2-1"/>
    <property type="match status" value="1"/>
</dbReference>
<proteinExistence type="predicted"/>
<dbReference type="Pfam" id="PF00098">
    <property type="entry name" value="zf-CCHC"/>
    <property type="match status" value="1"/>
</dbReference>
<dbReference type="Pfam" id="PF00078">
    <property type="entry name" value="RVT_1"/>
    <property type="match status" value="1"/>
</dbReference>
<dbReference type="PROSITE" id="PS50994">
    <property type="entry name" value="INTEGRASE"/>
    <property type="match status" value="1"/>
</dbReference>
<keyword evidence="7" id="KW-0064">Aspartyl protease</keyword>
<feature type="compositionally biased region" description="Basic and acidic residues" evidence="17">
    <location>
        <begin position="574"/>
        <end position="585"/>
    </location>
</feature>
<name>A0ABQ4WGV9_9ASTR</name>
<dbReference type="EC" id="2.7.7.49" evidence="1"/>
<dbReference type="Gene3D" id="3.10.10.10">
    <property type="entry name" value="HIV Type 1 Reverse Transcriptase, subunit A, domain 1"/>
    <property type="match status" value="1"/>
</dbReference>
<dbReference type="InterPro" id="IPR050951">
    <property type="entry name" value="Retrovirus_Pol_polyprotein"/>
</dbReference>
<dbReference type="InterPro" id="IPR041588">
    <property type="entry name" value="Integrase_H2C2"/>
</dbReference>
<evidence type="ECO:0000256" key="14">
    <source>
        <dbReference type="ARBA" id="ARBA00023125"/>
    </source>
</evidence>
<evidence type="ECO:0000256" key="10">
    <source>
        <dbReference type="ARBA" id="ARBA00022842"/>
    </source>
</evidence>
<dbReference type="CDD" id="cd09274">
    <property type="entry name" value="RNase_HI_RT_Ty3"/>
    <property type="match status" value="1"/>
</dbReference>
<keyword evidence="9" id="KW-0378">Hydrolase</keyword>
<dbReference type="InterPro" id="IPR043502">
    <property type="entry name" value="DNA/RNA_pol_sf"/>
</dbReference>
<dbReference type="SUPFAM" id="SSF56672">
    <property type="entry name" value="DNA/RNA polymerases"/>
    <property type="match status" value="1"/>
</dbReference>
<dbReference type="SUPFAM" id="SSF57756">
    <property type="entry name" value="Retrovirus zinc finger-like domains"/>
    <property type="match status" value="1"/>
</dbReference>
<evidence type="ECO:0000256" key="11">
    <source>
        <dbReference type="ARBA" id="ARBA00022908"/>
    </source>
</evidence>
<dbReference type="PROSITE" id="PS50158">
    <property type="entry name" value="ZF_CCHC"/>
    <property type="match status" value="1"/>
</dbReference>
<evidence type="ECO:0000256" key="2">
    <source>
        <dbReference type="ARBA" id="ARBA00022670"/>
    </source>
</evidence>
<dbReference type="Gene3D" id="4.10.60.10">
    <property type="entry name" value="Zinc finger, CCHC-type"/>
    <property type="match status" value="1"/>
</dbReference>
<evidence type="ECO:0000256" key="7">
    <source>
        <dbReference type="ARBA" id="ARBA00022750"/>
    </source>
</evidence>
<evidence type="ECO:0000259" key="18">
    <source>
        <dbReference type="PROSITE" id="PS50158"/>
    </source>
</evidence>
<evidence type="ECO:0000256" key="8">
    <source>
        <dbReference type="ARBA" id="ARBA00022759"/>
    </source>
</evidence>
<evidence type="ECO:0000313" key="20">
    <source>
        <dbReference type="EMBL" id="GJS52073.1"/>
    </source>
</evidence>
<dbReference type="Gene3D" id="1.10.340.70">
    <property type="match status" value="1"/>
</dbReference>
<keyword evidence="16" id="KW-0863">Zinc-finger</keyword>
<evidence type="ECO:0000256" key="9">
    <source>
        <dbReference type="ARBA" id="ARBA00022801"/>
    </source>
</evidence>
<keyword evidence="6" id="KW-0479">Metal-binding</keyword>
<feature type="compositionally biased region" description="Polar residues" evidence="17">
    <location>
        <begin position="188"/>
        <end position="209"/>
    </location>
</feature>
<dbReference type="InterPro" id="IPR036875">
    <property type="entry name" value="Znf_CCHC_sf"/>
</dbReference>
<dbReference type="Proteomes" id="UP001151760">
    <property type="component" value="Unassembled WGS sequence"/>
</dbReference>
<dbReference type="Pfam" id="PF17917">
    <property type="entry name" value="RT_RNaseH"/>
    <property type="match status" value="1"/>
</dbReference>
<keyword evidence="12 20" id="KW-0695">RNA-directed DNA polymerase</keyword>
<dbReference type="PANTHER" id="PTHR37984">
    <property type="entry name" value="PROTEIN CBG26694"/>
    <property type="match status" value="1"/>
</dbReference>
<dbReference type="InterPro" id="IPR036397">
    <property type="entry name" value="RNaseH_sf"/>
</dbReference>
<dbReference type="InterPro" id="IPR021109">
    <property type="entry name" value="Peptidase_aspartic_dom_sf"/>
</dbReference>
<dbReference type="GO" id="GO:0003964">
    <property type="term" value="F:RNA-directed DNA polymerase activity"/>
    <property type="evidence" value="ECO:0007669"/>
    <property type="project" value="UniProtKB-KW"/>
</dbReference>
<dbReference type="Gene3D" id="3.30.420.10">
    <property type="entry name" value="Ribonuclease H-like superfamily/Ribonuclease H"/>
    <property type="match status" value="1"/>
</dbReference>
<protein>
    <recommendedName>
        <fullName evidence="1">RNA-directed DNA polymerase</fullName>
        <ecNumber evidence="1">2.7.7.49</ecNumber>
    </recommendedName>
</protein>
<sequence length="1578" mass="180441">MWGGEGGESDVFGCLLQVLSVSPCGGNRTILGLCNNGLPRCYVDLHIRHIPSLKKTVSFAAEGSSNSDTDKIMARMDAMTMKMDAQYKDLQSRSKQSNLNDDDIPMSREEEAKFMQPFHHNYQSHSDDKPDVQKQLSDFIKAEHSTNSFVKDTFMDLKNKLETTTKNHQASIQNLEAKFDRFADKQSARPSGSLPSNTQPNPKGSSSKPYQPPQARNEHVNAVFTRSGKSYDPPDNPNDQQKNSETPINFDSDDEDDEPTPQPNPKNPKPVKETLIPKPYKSNIPYPQCLRKEKMEAQYGKFLCMIRAIRINIPLVDVLAEMPNYGKFLKELVNSKHKIEQISAAFLSDESSAILVRSSMAPKRTPTSAAPTMSQAAIRKLVADSVSAALEAQAATMANAENTNRNIGQIETLVARKCSYKEFMSCQPFNFKGTEGAVGLICWFERTKSIFSCSNCTEDYKVKFATGTLTEEALSWWNSFAQPIGIEDAYKIPWSEFKKLLIKKYYPRTEEMAVLCPTMVPNSEKLMEVFIGGLPRSIEGNVTALKPQTLEEAITLTQRLMDQVIKHNSVQGTNDHKRKFDDRRTFTNKNNYQNNRNNNNNRNNYHQQQHNRRQETVRAYAATPTENSRYTGSLPLCKKCTLHHIGPSNVKCQTCNKVGHQTRNFRNKGPATRSNLQPVSVTCHVCGEKGHYRNQCPKENNSAYGRAYLLRDKNTHQDPKVVMGTFFLNQHLARVLFDSGADKSFVSISLASMLNIPPITLDNTYGIEMADGNLVGTNTIIQGCTLILLNQPFKIELMPIKLGSFDVVIGMDWLSKYDAIIICDENVIHIPIDGKTLIIQGYHQLRVRDEDITKTTFRTRYEHYEFKVMPFGLTNAPAMFMDLLNRVCKPCLDKFVIVFIDDILIYSRNKEKHADHVRIILELLKKEKLYAKFSKCDFWINIVQFFGHVIDSRGIHVEPTKIEAFKNWASPTTPTKIRQFVGLVGYYRRFIEGFSKIAKPLTELTQKNKNYIWGEDQESAFQLLKHKLYEAPILALPEGNYDFVVYCDASHQSLGAVLMQREKVIAYASRQLKLYEENYTTHDLELGAVVFALKIWRHYLYGIKCTVFTNHKILQHILDQKELNMRQRCWLELLADYDCEIHYHPGNANVVADVLSRKEQIKPLRVRALVMTLHPKLPSQILEAQTEAIKEENIKAENLRGMDKAFKVRPDGTRCIKNQSWLPFFGGLRDLIMHESHKSKYSIHPGSDKMYQDLKKLYWWSNMKAIIAEYVGKCLTCSRVKAECQKPSDRLTKSAHFIPTKATDSMETLTRLYIKEIVLQHGVPISIISDHGSHFTSRFWQSMQSALGTQLDMSTAYHPETDGQSERTIQTLEDMLQACVIDFGKGWERHLPLVEFSYNNSYHASIKAAPLEALYGRKCRSPVCWAEVGDVQLTGPDIIHETTEKIVQIRQCLQAARDRQRSYTNILKRVGPVAYTLELPEEFNNVHNTFHVSNLKKWLSDKSIVIPMKELRLDDKLNFVEEPVEIMDRKVKQLRQSRIPIVKVRWNSKRGPEFTWECEDQIRAKYPHLFPNITPTSN</sequence>
<keyword evidence="3" id="KW-0808">Transferase</keyword>
<dbReference type="CDD" id="cd00303">
    <property type="entry name" value="retropepsin_like"/>
    <property type="match status" value="1"/>
</dbReference>
<keyword evidence="13" id="KW-0239">DNA-directed DNA polymerase</keyword>
<feature type="compositionally biased region" description="Polar residues" evidence="17">
    <location>
        <begin position="237"/>
        <end position="249"/>
    </location>
</feature>
<dbReference type="SUPFAM" id="SSF53098">
    <property type="entry name" value="Ribonuclease H-like"/>
    <property type="match status" value="1"/>
</dbReference>
<evidence type="ECO:0000256" key="6">
    <source>
        <dbReference type="ARBA" id="ARBA00022723"/>
    </source>
</evidence>
<keyword evidence="2" id="KW-0645">Protease</keyword>
<dbReference type="Pfam" id="PF08284">
    <property type="entry name" value="RVP_2"/>
    <property type="match status" value="1"/>
</dbReference>
<evidence type="ECO:0000256" key="16">
    <source>
        <dbReference type="PROSITE-ProRule" id="PRU00047"/>
    </source>
</evidence>
<dbReference type="Gene3D" id="2.40.70.10">
    <property type="entry name" value="Acid Proteases"/>
    <property type="match status" value="1"/>
</dbReference>
<evidence type="ECO:0000256" key="15">
    <source>
        <dbReference type="ARBA" id="ARBA00023172"/>
    </source>
</evidence>
<dbReference type="SUPFAM" id="SSF50630">
    <property type="entry name" value="Acid proteases"/>
    <property type="match status" value="1"/>
</dbReference>
<dbReference type="InterPro" id="IPR000477">
    <property type="entry name" value="RT_dom"/>
</dbReference>
<feature type="compositionally biased region" description="Low complexity" evidence="17">
    <location>
        <begin position="590"/>
        <end position="608"/>
    </location>
</feature>
<keyword evidence="11" id="KW-0229">DNA integration</keyword>
<evidence type="ECO:0000256" key="13">
    <source>
        <dbReference type="ARBA" id="ARBA00022932"/>
    </source>
</evidence>
<dbReference type="EMBL" id="BQNB010008630">
    <property type="protein sequence ID" value="GJS52073.1"/>
    <property type="molecule type" value="Genomic_DNA"/>
</dbReference>
<comment type="caution">
    <text evidence="20">The sequence shown here is derived from an EMBL/GenBank/DDBJ whole genome shotgun (WGS) entry which is preliminary data.</text>
</comment>
<evidence type="ECO:0000256" key="12">
    <source>
        <dbReference type="ARBA" id="ARBA00022918"/>
    </source>
</evidence>
<dbReference type="InterPro" id="IPR001584">
    <property type="entry name" value="Integrase_cat-core"/>
</dbReference>
<keyword evidence="15" id="KW-0233">DNA recombination</keyword>
<evidence type="ECO:0000256" key="17">
    <source>
        <dbReference type="SAM" id="MobiDB-lite"/>
    </source>
</evidence>
<feature type="region of interest" description="Disordered" evidence="17">
    <location>
        <begin position="184"/>
        <end position="283"/>
    </location>
</feature>
<keyword evidence="4" id="KW-0548">Nucleotidyltransferase</keyword>
<gene>
    <name evidence="20" type="ORF">Tco_0625435</name>
</gene>
<keyword evidence="10" id="KW-0460">Magnesium</keyword>
<dbReference type="InterPro" id="IPR041373">
    <property type="entry name" value="RT_RNaseH"/>
</dbReference>
<feature type="domain" description="Integrase catalytic" evidence="19">
    <location>
        <begin position="1241"/>
        <end position="1418"/>
    </location>
</feature>
<evidence type="ECO:0000259" key="19">
    <source>
        <dbReference type="PROSITE" id="PS50994"/>
    </source>
</evidence>
<keyword evidence="21" id="KW-1185">Reference proteome</keyword>
<organism evidence="20 21">
    <name type="scientific">Tanacetum coccineum</name>
    <dbReference type="NCBI Taxonomy" id="301880"/>
    <lineage>
        <taxon>Eukaryota</taxon>
        <taxon>Viridiplantae</taxon>
        <taxon>Streptophyta</taxon>
        <taxon>Embryophyta</taxon>
        <taxon>Tracheophyta</taxon>
        <taxon>Spermatophyta</taxon>
        <taxon>Magnoliopsida</taxon>
        <taxon>eudicotyledons</taxon>
        <taxon>Gunneridae</taxon>
        <taxon>Pentapetalae</taxon>
        <taxon>asterids</taxon>
        <taxon>campanulids</taxon>
        <taxon>Asterales</taxon>
        <taxon>Asteraceae</taxon>
        <taxon>Asteroideae</taxon>
        <taxon>Anthemideae</taxon>
        <taxon>Anthemidinae</taxon>
        <taxon>Tanacetum</taxon>
    </lineage>
</organism>
<dbReference type="PANTHER" id="PTHR37984:SF5">
    <property type="entry name" value="PROTEIN NYNRIN-LIKE"/>
    <property type="match status" value="1"/>
</dbReference>
<feature type="domain" description="CCHC-type" evidence="18">
    <location>
        <begin position="683"/>
        <end position="698"/>
    </location>
</feature>
<keyword evidence="8" id="KW-0255">Endonuclease</keyword>